<dbReference type="AlphaFoldDB" id="A0A9P4R4V2"/>
<dbReference type="EMBL" id="ML996107">
    <property type="protein sequence ID" value="KAF2738789.1"/>
    <property type="molecule type" value="Genomic_DNA"/>
</dbReference>
<protein>
    <submittedName>
        <fullName evidence="4">3-beta hydroxysteroid dehydrogenase/isomerase family protein-like protein</fullName>
    </submittedName>
</protein>
<comment type="caution">
    <text evidence="4">The sequence shown here is derived from an EMBL/GenBank/DDBJ whole genome shotgun (WGS) entry which is preliminary data.</text>
</comment>
<evidence type="ECO:0000313" key="5">
    <source>
        <dbReference type="Proteomes" id="UP000799444"/>
    </source>
</evidence>
<dbReference type="SUPFAM" id="SSF51735">
    <property type="entry name" value="NAD(P)-binding Rossmann-fold domains"/>
    <property type="match status" value="1"/>
</dbReference>
<dbReference type="PANTHER" id="PTHR10366">
    <property type="entry name" value="NAD DEPENDENT EPIMERASE/DEHYDRATASE"/>
    <property type="match status" value="1"/>
</dbReference>
<keyword evidence="1" id="KW-0560">Oxidoreductase</keyword>
<proteinExistence type="inferred from homology"/>
<dbReference type="InterPro" id="IPR036291">
    <property type="entry name" value="NAD(P)-bd_dom_sf"/>
</dbReference>
<dbReference type="OrthoDB" id="2735536at2759"/>
<evidence type="ECO:0000256" key="1">
    <source>
        <dbReference type="ARBA" id="ARBA00023002"/>
    </source>
</evidence>
<evidence type="ECO:0000259" key="3">
    <source>
        <dbReference type="Pfam" id="PF01370"/>
    </source>
</evidence>
<dbReference type="InterPro" id="IPR050425">
    <property type="entry name" value="NAD(P)_dehydrat-like"/>
</dbReference>
<reference evidence="4" key="1">
    <citation type="journal article" date="2020" name="Stud. Mycol.">
        <title>101 Dothideomycetes genomes: a test case for predicting lifestyles and emergence of pathogens.</title>
        <authorList>
            <person name="Haridas S."/>
            <person name="Albert R."/>
            <person name="Binder M."/>
            <person name="Bloem J."/>
            <person name="Labutti K."/>
            <person name="Salamov A."/>
            <person name="Andreopoulos B."/>
            <person name="Baker S."/>
            <person name="Barry K."/>
            <person name="Bills G."/>
            <person name="Bluhm B."/>
            <person name="Cannon C."/>
            <person name="Castanera R."/>
            <person name="Culley D."/>
            <person name="Daum C."/>
            <person name="Ezra D."/>
            <person name="Gonzalez J."/>
            <person name="Henrissat B."/>
            <person name="Kuo A."/>
            <person name="Liang C."/>
            <person name="Lipzen A."/>
            <person name="Lutzoni F."/>
            <person name="Magnuson J."/>
            <person name="Mondo S."/>
            <person name="Nolan M."/>
            <person name="Ohm R."/>
            <person name="Pangilinan J."/>
            <person name="Park H.-J."/>
            <person name="Ramirez L."/>
            <person name="Alfaro M."/>
            <person name="Sun H."/>
            <person name="Tritt A."/>
            <person name="Yoshinaga Y."/>
            <person name="Zwiers L.-H."/>
            <person name="Turgeon B."/>
            <person name="Goodwin S."/>
            <person name="Spatafora J."/>
            <person name="Crous P."/>
            <person name="Grigoriev I."/>
        </authorList>
    </citation>
    <scope>NUCLEOTIDE SEQUENCE</scope>
    <source>
        <strain evidence="4">CBS 125425</strain>
    </source>
</reference>
<evidence type="ECO:0000256" key="2">
    <source>
        <dbReference type="ARBA" id="ARBA00023445"/>
    </source>
</evidence>
<keyword evidence="5" id="KW-1185">Reference proteome</keyword>
<evidence type="ECO:0000313" key="4">
    <source>
        <dbReference type="EMBL" id="KAF2738789.1"/>
    </source>
</evidence>
<dbReference type="PANTHER" id="PTHR10366:SF564">
    <property type="entry name" value="STEROL-4-ALPHA-CARBOXYLATE 3-DEHYDROGENASE, DECARBOXYLATING"/>
    <property type="match status" value="1"/>
</dbReference>
<dbReference type="Pfam" id="PF01370">
    <property type="entry name" value="Epimerase"/>
    <property type="match status" value="1"/>
</dbReference>
<dbReference type="Proteomes" id="UP000799444">
    <property type="component" value="Unassembled WGS sequence"/>
</dbReference>
<name>A0A9P4R4V2_9PLEO</name>
<comment type="similarity">
    <text evidence="2">Belongs to the NAD(P)-dependent epimerase/dehydratase family. Dihydroflavonol-4-reductase subfamily.</text>
</comment>
<dbReference type="Gene3D" id="3.40.50.720">
    <property type="entry name" value="NAD(P)-binding Rossmann-like Domain"/>
    <property type="match status" value="1"/>
</dbReference>
<organism evidence="4 5">
    <name type="scientific">Polyplosphaeria fusca</name>
    <dbReference type="NCBI Taxonomy" id="682080"/>
    <lineage>
        <taxon>Eukaryota</taxon>
        <taxon>Fungi</taxon>
        <taxon>Dikarya</taxon>
        <taxon>Ascomycota</taxon>
        <taxon>Pezizomycotina</taxon>
        <taxon>Dothideomycetes</taxon>
        <taxon>Pleosporomycetidae</taxon>
        <taxon>Pleosporales</taxon>
        <taxon>Tetraplosphaeriaceae</taxon>
        <taxon>Polyplosphaeria</taxon>
    </lineage>
</organism>
<dbReference type="InterPro" id="IPR001509">
    <property type="entry name" value="Epimerase_deHydtase"/>
</dbReference>
<accession>A0A9P4R4V2</accession>
<sequence>MSPHRILLTGANGFVASHILAQLLSASHSVRAVVRSASKASAVRALHPSSPNLDVAIVPDMTAPGAFDTALQSDPPFDIVMHTASPFLMKAADSTSHFLEPAIKGTTEVLEGVKRVAGGVRRIVLTSSFAAVGSFGLKDERGKVYDESDWDPVTLEMVEENTADKRLAYRASKTFAERAAWDVVEKGGQGLVWDLVVLNPPMIYGPLAHKVAKTEELNESTARIYDGFLKDQSPEKELPPNGLHLYVDVRDIAQAHVLAMDAPHARNKRFFVSSGSVTSQQIADILREKVPGAVERVPKGTPGANTLAADAFKGNNTRVKEVLGLQFRSMEETFSDLGRQLVEIEASEQ</sequence>
<dbReference type="GO" id="GO:0016616">
    <property type="term" value="F:oxidoreductase activity, acting on the CH-OH group of donors, NAD or NADP as acceptor"/>
    <property type="evidence" value="ECO:0007669"/>
    <property type="project" value="TreeGrafter"/>
</dbReference>
<feature type="domain" description="NAD-dependent epimerase/dehydratase" evidence="3">
    <location>
        <begin position="6"/>
        <end position="265"/>
    </location>
</feature>
<gene>
    <name evidence="4" type="ORF">EJ04DRAFT_485729</name>
</gene>